<evidence type="ECO:0000313" key="15">
    <source>
        <dbReference type="EMBL" id="RLN20397.1"/>
    </source>
</evidence>
<feature type="compositionally biased region" description="Basic and acidic residues" evidence="11">
    <location>
        <begin position="216"/>
        <end position="229"/>
    </location>
</feature>
<dbReference type="InterPro" id="IPR012677">
    <property type="entry name" value="Nucleotide-bd_a/b_plait_sf"/>
</dbReference>
<keyword evidence="5 10" id="KW-0863">Zinc-finger</keyword>
<feature type="transmembrane region" description="Helical" evidence="12">
    <location>
        <begin position="427"/>
        <end position="447"/>
    </location>
</feature>
<evidence type="ECO:0000259" key="14">
    <source>
        <dbReference type="PROSITE" id="PS50103"/>
    </source>
</evidence>
<feature type="compositionally biased region" description="Low complexity" evidence="11">
    <location>
        <begin position="313"/>
        <end position="324"/>
    </location>
</feature>
<evidence type="ECO:0000313" key="16">
    <source>
        <dbReference type="Proteomes" id="UP000285883"/>
    </source>
</evidence>
<dbReference type="InterPro" id="IPR037185">
    <property type="entry name" value="EmrE-like"/>
</dbReference>
<dbReference type="PROSITE" id="PS50102">
    <property type="entry name" value="RRM"/>
    <property type="match status" value="1"/>
</dbReference>
<feature type="domain" description="C3H1-type" evidence="14">
    <location>
        <begin position="131"/>
        <end position="154"/>
    </location>
</feature>
<dbReference type="SUPFAM" id="SSF103481">
    <property type="entry name" value="Multidrug resistance efflux transporter EmrE"/>
    <property type="match status" value="2"/>
</dbReference>
<feature type="compositionally biased region" description="Basic and acidic residues" evidence="11">
    <location>
        <begin position="169"/>
        <end position="179"/>
    </location>
</feature>
<feature type="compositionally biased region" description="Basic and acidic residues" evidence="11">
    <location>
        <begin position="325"/>
        <end position="338"/>
    </location>
</feature>
<dbReference type="GO" id="GO:0005789">
    <property type="term" value="C:endoplasmic reticulum membrane"/>
    <property type="evidence" value="ECO:0007669"/>
    <property type="project" value="TreeGrafter"/>
</dbReference>
<feature type="region of interest" description="Disordered" evidence="11">
    <location>
        <begin position="207"/>
        <end position="279"/>
    </location>
</feature>
<feature type="domain" description="C3H1-type" evidence="14">
    <location>
        <begin position="98"/>
        <end position="125"/>
    </location>
</feature>
<proteinExistence type="predicted"/>
<dbReference type="InterPro" id="IPR013657">
    <property type="entry name" value="SCL35B1-4/HUT1"/>
</dbReference>
<evidence type="ECO:0000256" key="6">
    <source>
        <dbReference type="ARBA" id="ARBA00022833"/>
    </source>
</evidence>
<dbReference type="PROSITE" id="PS50103">
    <property type="entry name" value="ZF_C3H1"/>
    <property type="match status" value="3"/>
</dbReference>
<dbReference type="SUPFAM" id="SSF90229">
    <property type="entry name" value="CCCH zinc finger"/>
    <property type="match status" value="2"/>
</dbReference>
<evidence type="ECO:0000256" key="2">
    <source>
        <dbReference type="ARBA" id="ARBA00022448"/>
    </source>
</evidence>
<dbReference type="AlphaFoldDB" id="A0A3R7G0S3"/>
<dbReference type="InterPro" id="IPR000504">
    <property type="entry name" value="RRM_dom"/>
</dbReference>
<dbReference type="PANTHER" id="PTHR10778">
    <property type="entry name" value="SOLUTE CARRIER FAMILY 35 MEMBER B"/>
    <property type="match status" value="1"/>
</dbReference>
<protein>
    <submittedName>
        <fullName evidence="15">Uncharacterized protein</fullName>
    </submittedName>
</protein>
<feature type="domain" description="RRM" evidence="13">
    <location>
        <begin position="7"/>
        <end position="85"/>
    </location>
</feature>
<gene>
    <name evidence="15" type="ORF">BBI17_008319</name>
</gene>
<feature type="region of interest" description="Disordered" evidence="11">
    <location>
        <begin position="153"/>
        <end position="179"/>
    </location>
</feature>
<evidence type="ECO:0000256" key="11">
    <source>
        <dbReference type="SAM" id="MobiDB-lite"/>
    </source>
</evidence>
<dbReference type="InterPro" id="IPR000571">
    <property type="entry name" value="Znf_CCCH"/>
</dbReference>
<keyword evidence="3 12" id="KW-0812">Transmembrane</keyword>
<dbReference type="Pfam" id="PF00642">
    <property type="entry name" value="zf-CCCH"/>
    <property type="match status" value="1"/>
</dbReference>
<evidence type="ECO:0000256" key="8">
    <source>
        <dbReference type="ARBA" id="ARBA00023136"/>
    </source>
</evidence>
<feature type="transmembrane region" description="Helical" evidence="12">
    <location>
        <begin position="550"/>
        <end position="569"/>
    </location>
</feature>
<evidence type="ECO:0000256" key="10">
    <source>
        <dbReference type="PROSITE-ProRule" id="PRU00723"/>
    </source>
</evidence>
<dbReference type="GO" id="GO:0000139">
    <property type="term" value="C:Golgi membrane"/>
    <property type="evidence" value="ECO:0007669"/>
    <property type="project" value="TreeGrafter"/>
</dbReference>
<evidence type="ECO:0000256" key="4">
    <source>
        <dbReference type="ARBA" id="ARBA00022723"/>
    </source>
</evidence>
<dbReference type="PANTHER" id="PTHR10778:SF18">
    <property type="entry name" value="SUGAR PHOSPHATE TRANSPORTER DOMAIN-CONTAINING PROTEIN"/>
    <property type="match status" value="1"/>
</dbReference>
<evidence type="ECO:0000256" key="3">
    <source>
        <dbReference type="ARBA" id="ARBA00022692"/>
    </source>
</evidence>
<keyword evidence="2" id="KW-0813">Transport</keyword>
<feature type="zinc finger region" description="C3H1-type" evidence="10">
    <location>
        <begin position="131"/>
        <end position="154"/>
    </location>
</feature>
<keyword evidence="9" id="KW-0694">RNA-binding</keyword>
<comment type="subcellular location">
    <subcellularLocation>
        <location evidence="1">Membrane</location>
        <topology evidence="1">Multi-pass membrane protein</topology>
    </subcellularLocation>
</comment>
<evidence type="ECO:0000259" key="13">
    <source>
        <dbReference type="PROSITE" id="PS50102"/>
    </source>
</evidence>
<dbReference type="Gene3D" id="3.30.70.330">
    <property type="match status" value="1"/>
</dbReference>
<keyword evidence="6 10" id="KW-0862">Zinc</keyword>
<accession>A0A3R7G0S3</accession>
<feature type="compositionally biased region" description="Basic and acidic residues" evidence="11">
    <location>
        <begin position="256"/>
        <end position="267"/>
    </location>
</feature>
<keyword evidence="4 10" id="KW-0479">Metal-binding</keyword>
<reference evidence="15 16" key="1">
    <citation type="submission" date="2018-07" db="EMBL/GenBank/DDBJ databases">
        <title>Genome sequencing of oomycete isolates from Chile give support for New Zealand origin for Phytophthora kernoviae and make available the first Nothophytophthora sp. genome.</title>
        <authorList>
            <person name="Studholme D.J."/>
            <person name="Sanfuentes E."/>
            <person name="Panda P."/>
            <person name="Hill R."/>
            <person name="Sambles C."/>
            <person name="Grant M."/>
            <person name="Williams N.M."/>
            <person name="Mcdougal R.L."/>
        </authorList>
    </citation>
    <scope>NUCLEOTIDE SEQUENCE [LARGE SCALE GENOMIC DNA]</scope>
    <source>
        <strain evidence="15">Chile2</strain>
    </source>
</reference>
<evidence type="ECO:0000256" key="1">
    <source>
        <dbReference type="ARBA" id="ARBA00004141"/>
    </source>
</evidence>
<dbReference type="GO" id="GO:0003723">
    <property type="term" value="F:RNA binding"/>
    <property type="evidence" value="ECO:0007669"/>
    <property type="project" value="UniProtKB-UniRule"/>
</dbReference>
<feature type="transmembrane region" description="Helical" evidence="12">
    <location>
        <begin position="620"/>
        <end position="639"/>
    </location>
</feature>
<feature type="zinc finger region" description="C3H1-type" evidence="10">
    <location>
        <begin position="98"/>
        <end position="125"/>
    </location>
</feature>
<dbReference type="InterPro" id="IPR035979">
    <property type="entry name" value="RBD_domain_sf"/>
</dbReference>
<evidence type="ECO:0000256" key="9">
    <source>
        <dbReference type="PROSITE-ProRule" id="PRU00176"/>
    </source>
</evidence>
<evidence type="ECO:0000256" key="7">
    <source>
        <dbReference type="ARBA" id="ARBA00022989"/>
    </source>
</evidence>
<dbReference type="Pfam" id="PF00076">
    <property type="entry name" value="RRM_1"/>
    <property type="match status" value="1"/>
</dbReference>
<dbReference type="Proteomes" id="UP000285883">
    <property type="component" value="Unassembled WGS sequence"/>
</dbReference>
<feature type="compositionally biased region" description="Acidic residues" evidence="11">
    <location>
        <begin position="246"/>
        <end position="255"/>
    </location>
</feature>
<dbReference type="GO" id="GO:0005460">
    <property type="term" value="F:UDP-glucose transmembrane transporter activity"/>
    <property type="evidence" value="ECO:0007669"/>
    <property type="project" value="TreeGrafter"/>
</dbReference>
<dbReference type="EMBL" id="MAYM02001392">
    <property type="protein sequence ID" value="RLN20397.1"/>
    <property type="molecule type" value="Genomic_DNA"/>
</dbReference>
<dbReference type="InterPro" id="IPR036855">
    <property type="entry name" value="Znf_CCCH_sf"/>
</dbReference>
<dbReference type="SMART" id="SM00360">
    <property type="entry name" value="RRM"/>
    <property type="match status" value="1"/>
</dbReference>
<feature type="region of interest" description="Disordered" evidence="11">
    <location>
        <begin position="291"/>
        <end position="338"/>
    </location>
</feature>
<feature type="transmembrane region" description="Helical" evidence="12">
    <location>
        <begin position="706"/>
        <end position="724"/>
    </location>
</feature>
<dbReference type="Pfam" id="PF08449">
    <property type="entry name" value="UAA"/>
    <property type="match status" value="1"/>
</dbReference>
<evidence type="ECO:0000256" key="12">
    <source>
        <dbReference type="SAM" id="Phobius"/>
    </source>
</evidence>
<sequence length="738" mass="82773">MRSNDSQKVIVVGIPKTLDDAQLSELFSDFGTVAEAKVVIDVNTNTSRGFGFVTFTAGSAMRAAIKGMNRKQLQGRTLNVRQLVPKDQFQSQQKDEPDPSKRPCWLLRKGKCTKGANCPFSHDIKDGEFGFCFEFKQTGACKRGDNCKFSHVTGQEEQGEEDEGTKPVVKNEKGPSKPEKRVCYSFQNGRCHRGNNCLYAHELLEGGTPATKGKKNKEQQPEKTTKEPFEVITKAEAGKKRRRSEDEETESEGEEDVRYAKKQEVKPLHSKPKKTPAASGLAAHVNDFMATQQKPKTQPKKFEWKAKTPVNSQSKQQQVKQEPQVYEKQKQEQEVQRPVKKFKTERVDMGAAFDGISDDEAAPTVGRKKRVVDKEQMRANRAKLTQERRSKRNAKKTALSKLMSKASQRTPMGRTVLYASSPRDSSILNLIICITGIYICYLSYGIFQEKIFTYRSPSGDKFTATLFMLFVQCVTNSAVAYAATFVWKPERARMPLAPFAFTAFAYLGAMLCSNEALKHVSFPTQALGKSCKMIPVMLMGVLIRRKKYTLRDYICVVVITTGIAVFQLGKASAKHAERENSTYGLLLLFSSLTLDGISGPKQEEIAHQLRPSVHQQMLNTNIWAVIYTGVGAILTGQALEGFFFCIENPAILNSVFYFSVCSALGQNFIYFTIQQFSALTCTTITTTRKFFTILFSVVWYGHELSVMSWLGVAVVFIGLGWELSSKYQKYQAQSVKLT</sequence>
<feature type="zinc finger region" description="C3H1-type" evidence="10">
    <location>
        <begin position="177"/>
        <end position="204"/>
    </location>
</feature>
<dbReference type="GO" id="GO:0005459">
    <property type="term" value="F:UDP-galactose transmembrane transporter activity"/>
    <property type="evidence" value="ECO:0007669"/>
    <property type="project" value="TreeGrafter"/>
</dbReference>
<feature type="transmembrane region" description="Helical" evidence="12">
    <location>
        <begin position="651"/>
        <end position="671"/>
    </location>
</feature>
<name>A0A3R7G0S3_9STRA</name>
<keyword evidence="8 12" id="KW-0472">Membrane</keyword>
<evidence type="ECO:0000256" key="5">
    <source>
        <dbReference type="ARBA" id="ARBA00022771"/>
    </source>
</evidence>
<feature type="transmembrane region" description="Helical" evidence="12">
    <location>
        <begin position="467"/>
        <end position="487"/>
    </location>
</feature>
<comment type="caution">
    <text evidence="15">The sequence shown here is derived from an EMBL/GenBank/DDBJ whole genome shotgun (WGS) entry which is preliminary data.</text>
</comment>
<organism evidence="15 16">
    <name type="scientific">Phytophthora kernoviae</name>
    <dbReference type="NCBI Taxonomy" id="325452"/>
    <lineage>
        <taxon>Eukaryota</taxon>
        <taxon>Sar</taxon>
        <taxon>Stramenopiles</taxon>
        <taxon>Oomycota</taxon>
        <taxon>Peronosporomycetes</taxon>
        <taxon>Peronosporales</taxon>
        <taxon>Peronosporaceae</taxon>
        <taxon>Phytophthora</taxon>
    </lineage>
</organism>
<dbReference type="GO" id="GO:0008270">
    <property type="term" value="F:zinc ion binding"/>
    <property type="evidence" value="ECO:0007669"/>
    <property type="project" value="UniProtKB-KW"/>
</dbReference>
<dbReference type="Gene3D" id="4.10.1000.10">
    <property type="entry name" value="Zinc finger, CCCH-type"/>
    <property type="match status" value="2"/>
</dbReference>
<keyword evidence="7 12" id="KW-1133">Transmembrane helix</keyword>
<dbReference type="SMART" id="SM00356">
    <property type="entry name" value="ZnF_C3H1"/>
    <property type="match status" value="3"/>
</dbReference>
<feature type="domain" description="C3H1-type" evidence="14">
    <location>
        <begin position="177"/>
        <end position="204"/>
    </location>
</feature>
<dbReference type="SUPFAM" id="SSF54928">
    <property type="entry name" value="RNA-binding domain, RBD"/>
    <property type="match status" value="1"/>
</dbReference>